<evidence type="ECO:0000259" key="1">
    <source>
        <dbReference type="SMART" id="SM00481"/>
    </source>
</evidence>
<dbReference type="Pfam" id="PF02811">
    <property type="entry name" value="PHP"/>
    <property type="match status" value="1"/>
</dbReference>
<gene>
    <name evidence="2" type="ORF">E1O70_09665</name>
</gene>
<reference evidence="2 3" key="1">
    <citation type="submission" date="2019-03" db="EMBL/GenBank/DDBJ databases">
        <title>Cellulosimicrobium funkei JCM14302 Assembly.</title>
        <authorList>
            <person name="Dou T."/>
        </authorList>
    </citation>
    <scope>NUCLEOTIDE SEQUENCE [LARGE SCALE GENOMIC DNA]</scope>
    <source>
        <strain evidence="2 3">JCM 14302</strain>
    </source>
</reference>
<dbReference type="PANTHER" id="PTHR42924:SF3">
    <property type="entry name" value="POLYMERASE_HISTIDINOL PHOSPHATASE N-TERMINAL DOMAIN-CONTAINING PROTEIN"/>
    <property type="match status" value="1"/>
</dbReference>
<protein>
    <submittedName>
        <fullName evidence="2">PHP domain-containing protein</fullName>
    </submittedName>
</protein>
<dbReference type="SMART" id="SM00481">
    <property type="entry name" value="POLIIIAc"/>
    <property type="match status" value="1"/>
</dbReference>
<evidence type="ECO:0000313" key="3">
    <source>
        <dbReference type="Proteomes" id="UP000298003"/>
    </source>
</evidence>
<dbReference type="SUPFAM" id="SSF89550">
    <property type="entry name" value="PHP domain-like"/>
    <property type="match status" value="1"/>
</dbReference>
<dbReference type="GO" id="GO:0035312">
    <property type="term" value="F:5'-3' DNA exonuclease activity"/>
    <property type="evidence" value="ECO:0007669"/>
    <property type="project" value="TreeGrafter"/>
</dbReference>
<dbReference type="Proteomes" id="UP000298003">
    <property type="component" value="Unassembled WGS sequence"/>
</dbReference>
<evidence type="ECO:0000313" key="2">
    <source>
        <dbReference type="EMBL" id="TFF11464.1"/>
    </source>
</evidence>
<keyword evidence="3" id="KW-1185">Reference proteome</keyword>
<sequence length="358" mass="36874">MPWTKTTAGGACAGSGDTGVEGVAGEVGARAAVGGVVRVIAPDSGTPAWDDRGEGPRPVWTSCGGPVPPPRCVVTILVPVRIDLHTHSTASDGTDAPGAVVEAAAAAGLDVVALTDHDTTAGWAQATDAALAHGVALVRGAEISARSGGISVHVLSYLHDPAHAALLAELDRTRDARTSRARRMVDLIAEDYPITWEDVLAQTVAGTTIGRPHIADALVAAGLAPDRSAAFATILATDTPYYVPHYAPDAVVAVRGIRAAGGVPVFAHPGADGRGRAVADAVIEEMAEAGLAGLEVFHRDHDERQRARLEDLARTLGLFVTGSSDYHGAGKPNRLGENTTAPTVLEQIEELGQLDVIR</sequence>
<dbReference type="InterPro" id="IPR016195">
    <property type="entry name" value="Pol/histidinol_Pase-like"/>
</dbReference>
<dbReference type="CDD" id="cd07438">
    <property type="entry name" value="PHP_HisPPase_AMP"/>
    <property type="match status" value="1"/>
</dbReference>
<dbReference type="GO" id="GO:0004534">
    <property type="term" value="F:5'-3' RNA exonuclease activity"/>
    <property type="evidence" value="ECO:0007669"/>
    <property type="project" value="TreeGrafter"/>
</dbReference>
<organism evidence="2 3">
    <name type="scientific">Cellulosimicrobium funkei</name>
    <dbReference type="NCBI Taxonomy" id="264251"/>
    <lineage>
        <taxon>Bacteria</taxon>
        <taxon>Bacillati</taxon>
        <taxon>Actinomycetota</taxon>
        <taxon>Actinomycetes</taxon>
        <taxon>Micrococcales</taxon>
        <taxon>Promicromonosporaceae</taxon>
        <taxon>Cellulosimicrobium</taxon>
    </lineage>
</organism>
<name>A0A4Y8R218_9MICO</name>
<dbReference type="Gene3D" id="3.20.20.140">
    <property type="entry name" value="Metal-dependent hydrolases"/>
    <property type="match status" value="1"/>
</dbReference>
<dbReference type="Gene3D" id="1.10.150.650">
    <property type="match status" value="1"/>
</dbReference>
<accession>A0A4Y8R218</accession>
<dbReference type="AlphaFoldDB" id="A0A4Y8R218"/>
<dbReference type="PANTHER" id="PTHR42924">
    <property type="entry name" value="EXONUCLEASE"/>
    <property type="match status" value="1"/>
</dbReference>
<dbReference type="EMBL" id="SOZH01000005">
    <property type="protein sequence ID" value="TFF11464.1"/>
    <property type="molecule type" value="Genomic_DNA"/>
</dbReference>
<dbReference type="InterPro" id="IPR004013">
    <property type="entry name" value="PHP_dom"/>
</dbReference>
<feature type="domain" description="Polymerase/histidinol phosphatase N-terminal" evidence="1">
    <location>
        <begin position="82"/>
        <end position="147"/>
    </location>
</feature>
<dbReference type="InterPro" id="IPR052018">
    <property type="entry name" value="PHP_domain"/>
</dbReference>
<comment type="caution">
    <text evidence="2">The sequence shown here is derived from an EMBL/GenBank/DDBJ whole genome shotgun (WGS) entry which is preliminary data.</text>
</comment>
<dbReference type="InterPro" id="IPR003141">
    <property type="entry name" value="Pol/His_phosphatase_N"/>
</dbReference>
<proteinExistence type="predicted"/>